<feature type="transmembrane region" description="Helical" evidence="1">
    <location>
        <begin position="144"/>
        <end position="165"/>
    </location>
</feature>
<evidence type="ECO:0000256" key="1">
    <source>
        <dbReference type="SAM" id="Phobius"/>
    </source>
</evidence>
<protein>
    <submittedName>
        <fullName evidence="2">Uncharacterized protein</fullName>
    </submittedName>
</protein>
<sequence>MFSEINILVHYITGSSVIIMLSMFGVYSFYKLREYQMKSKKNERDSVEALSKALSEYHSSKLPRKLKEVLLEQSFSMRYGFDFSYTLLNFFLEKYDTSELLRLYSKSTKYIEFDPNLNEVKIKKEYDKHSFLFRKLSKLTVKKYWYFCIYFITAFLATMILAFIPALAKALASFEDLYVLAFLCVTFYLIAWSALDEHDQLSSAEFLLKKLDIKHDSLNPSS</sequence>
<organism evidence="2 3">
    <name type="scientific">Hydrogenovibrio marinus</name>
    <dbReference type="NCBI Taxonomy" id="28885"/>
    <lineage>
        <taxon>Bacteria</taxon>
        <taxon>Pseudomonadati</taxon>
        <taxon>Pseudomonadota</taxon>
        <taxon>Gammaproteobacteria</taxon>
        <taxon>Thiotrichales</taxon>
        <taxon>Piscirickettsiaceae</taxon>
        <taxon>Hydrogenovibrio</taxon>
    </lineage>
</organism>
<keyword evidence="1" id="KW-1133">Transmembrane helix</keyword>
<feature type="transmembrane region" description="Helical" evidence="1">
    <location>
        <begin position="177"/>
        <end position="195"/>
    </location>
</feature>
<dbReference type="EMBL" id="JMIU01000001">
    <property type="protein sequence ID" value="KDN95423.1"/>
    <property type="molecule type" value="Genomic_DNA"/>
</dbReference>
<evidence type="ECO:0000313" key="3">
    <source>
        <dbReference type="Proteomes" id="UP000027341"/>
    </source>
</evidence>
<proteinExistence type="predicted"/>
<comment type="caution">
    <text evidence="2">The sequence shown here is derived from an EMBL/GenBank/DDBJ whole genome shotgun (WGS) entry which is preliminary data.</text>
</comment>
<keyword evidence="1" id="KW-0812">Transmembrane</keyword>
<keyword evidence="3" id="KW-1185">Reference proteome</keyword>
<dbReference type="Proteomes" id="UP000027341">
    <property type="component" value="Unassembled WGS sequence"/>
</dbReference>
<name>A0A066ZNM3_HYDMR</name>
<keyword evidence="1" id="KW-0472">Membrane</keyword>
<dbReference type="AlphaFoldDB" id="A0A066ZNM3"/>
<dbReference type="STRING" id="28885.EI16_03745"/>
<feature type="transmembrane region" description="Helical" evidence="1">
    <location>
        <begin position="12"/>
        <end position="30"/>
    </location>
</feature>
<reference evidence="2 3" key="1">
    <citation type="submission" date="2014-04" db="EMBL/GenBank/DDBJ databases">
        <title>Draft genome sequence of Hydrogenovibrio marinus MH-110, a model organism for aerobic H2 metabolism.</title>
        <authorList>
            <person name="Cha H.J."/>
            <person name="Jo B.H."/>
            <person name="Hwang B.H."/>
        </authorList>
    </citation>
    <scope>NUCLEOTIDE SEQUENCE [LARGE SCALE GENOMIC DNA]</scope>
    <source>
        <strain evidence="2 3">MH-110</strain>
    </source>
</reference>
<evidence type="ECO:0000313" key="2">
    <source>
        <dbReference type="EMBL" id="KDN95423.1"/>
    </source>
</evidence>
<accession>A0A066ZNM3</accession>
<gene>
    <name evidence="2" type="ORF">EI16_03745</name>
</gene>